<evidence type="ECO:0000313" key="2">
    <source>
        <dbReference type="Proteomes" id="UP000437748"/>
    </source>
</evidence>
<dbReference type="AlphaFoldDB" id="A0A6N6VQ69"/>
<protein>
    <submittedName>
        <fullName evidence="1">Uncharacterized protein</fullName>
    </submittedName>
</protein>
<accession>A0A6N6VQ69</accession>
<sequence length="98" mass="11279">MNCSECNNSGHVEVFTCCKGFDDLLNKECCGMPYFAEEFCKCGIIKLYQITYIHNNDEEESEIYINAKSEKEAKKIYYSKVENDELPEDSSFSSISEI</sequence>
<organism evidence="1 2">
    <name type="scientific">Silvanigrella paludirubra</name>
    <dbReference type="NCBI Taxonomy" id="2499159"/>
    <lineage>
        <taxon>Bacteria</taxon>
        <taxon>Pseudomonadati</taxon>
        <taxon>Bdellovibrionota</taxon>
        <taxon>Oligoflexia</taxon>
        <taxon>Silvanigrellales</taxon>
        <taxon>Silvanigrellaceae</taxon>
        <taxon>Silvanigrella</taxon>
    </lineage>
</organism>
<proteinExistence type="predicted"/>
<dbReference type="RefSeq" id="WP_153421825.1">
    <property type="nucleotide sequence ID" value="NZ_WFLM01000009.1"/>
</dbReference>
<comment type="caution">
    <text evidence="1">The sequence shown here is derived from an EMBL/GenBank/DDBJ whole genome shotgun (WGS) entry which is preliminary data.</text>
</comment>
<name>A0A6N6VQ69_9BACT</name>
<keyword evidence="2" id="KW-1185">Reference proteome</keyword>
<dbReference type="EMBL" id="WFLM01000009">
    <property type="protein sequence ID" value="KAB8035800.1"/>
    <property type="molecule type" value="Genomic_DNA"/>
</dbReference>
<dbReference type="Proteomes" id="UP000437748">
    <property type="component" value="Unassembled WGS sequence"/>
</dbReference>
<gene>
    <name evidence="1" type="ORF">GCL60_16355</name>
</gene>
<evidence type="ECO:0000313" key="1">
    <source>
        <dbReference type="EMBL" id="KAB8035800.1"/>
    </source>
</evidence>
<reference evidence="1 2" key="1">
    <citation type="submission" date="2019-10" db="EMBL/GenBank/DDBJ databases">
        <title>New species of Slilvanegrellaceae.</title>
        <authorList>
            <person name="Pitt A."/>
            <person name="Hahn M.W."/>
        </authorList>
    </citation>
    <scope>NUCLEOTIDE SEQUENCE [LARGE SCALE GENOMIC DNA]</scope>
    <source>
        <strain evidence="1 2">SP-Ram-0.45-NSY-1</strain>
    </source>
</reference>